<dbReference type="InterPro" id="IPR006015">
    <property type="entry name" value="Universal_stress_UspA"/>
</dbReference>
<dbReference type="EMBL" id="JBDIVE010000002">
    <property type="protein sequence ID" value="MEN3068022.1"/>
    <property type="molecule type" value="Genomic_DNA"/>
</dbReference>
<evidence type="ECO:0000313" key="4">
    <source>
        <dbReference type="Proteomes" id="UP001410394"/>
    </source>
</evidence>
<dbReference type="RefSeq" id="WP_345918785.1">
    <property type="nucleotide sequence ID" value="NZ_JBDIVE010000002.1"/>
</dbReference>
<evidence type="ECO:0000256" key="1">
    <source>
        <dbReference type="ARBA" id="ARBA00008791"/>
    </source>
</evidence>
<dbReference type="PRINTS" id="PR01438">
    <property type="entry name" value="UNVRSLSTRESS"/>
</dbReference>
<evidence type="ECO:0000259" key="2">
    <source>
        <dbReference type="Pfam" id="PF00582"/>
    </source>
</evidence>
<accession>A0ABU9YWH7</accession>
<dbReference type="InterPro" id="IPR014729">
    <property type="entry name" value="Rossmann-like_a/b/a_fold"/>
</dbReference>
<reference evidence="3 4" key="1">
    <citation type="journal article" date="2018" name="Int. J. Syst. Evol. Microbiol.">
        <title>Uliginosibacterium sediminicola sp. nov., isolated from freshwater sediment.</title>
        <authorList>
            <person name="Hwang W.M."/>
            <person name="Kim S.M."/>
            <person name="Kang K."/>
            <person name="Ahn T.Y."/>
        </authorList>
    </citation>
    <scope>NUCLEOTIDE SEQUENCE [LARGE SCALE GENOMIC DNA]</scope>
    <source>
        <strain evidence="3 4">M1-21</strain>
    </source>
</reference>
<dbReference type="PANTHER" id="PTHR46268:SF6">
    <property type="entry name" value="UNIVERSAL STRESS PROTEIN UP12"/>
    <property type="match status" value="1"/>
</dbReference>
<keyword evidence="4" id="KW-1185">Reference proteome</keyword>
<sequence length="149" mass="15955">MYKHLLVPADGSALSEHAARSAIALAASIGAQITFLYVQPDYPRPIIGEGALIAPESRDEFLRDTAALADVILAKLQQQAQEAGVSAQTRTEVSDIPWEVITRLAVAEACDLIFMASHGRRGLAGLLIGSETHKVLTHGTIPVLVYREA</sequence>
<proteinExistence type="inferred from homology"/>
<dbReference type="CDD" id="cd00293">
    <property type="entry name" value="USP-like"/>
    <property type="match status" value="1"/>
</dbReference>
<dbReference type="Gene3D" id="3.40.50.620">
    <property type="entry name" value="HUPs"/>
    <property type="match status" value="1"/>
</dbReference>
<evidence type="ECO:0000313" key="3">
    <source>
        <dbReference type="EMBL" id="MEN3068022.1"/>
    </source>
</evidence>
<dbReference type="Proteomes" id="UP001410394">
    <property type="component" value="Unassembled WGS sequence"/>
</dbReference>
<dbReference type="SUPFAM" id="SSF52402">
    <property type="entry name" value="Adenine nucleotide alpha hydrolases-like"/>
    <property type="match status" value="1"/>
</dbReference>
<organism evidence="3 4">
    <name type="scientific">Uliginosibacterium sediminicola</name>
    <dbReference type="NCBI Taxonomy" id="2024550"/>
    <lineage>
        <taxon>Bacteria</taxon>
        <taxon>Pseudomonadati</taxon>
        <taxon>Pseudomonadota</taxon>
        <taxon>Betaproteobacteria</taxon>
        <taxon>Rhodocyclales</taxon>
        <taxon>Zoogloeaceae</taxon>
        <taxon>Uliginosibacterium</taxon>
    </lineage>
</organism>
<gene>
    <name evidence="3" type="ORF">ABDB84_05980</name>
</gene>
<feature type="domain" description="UspA" evidence="2">
    <location>
        <begin position="1"/>
        <end position="147"/>
    </location>
</feature>
<comment type="caution">
    <text evidence="3">The sequence shown here is derived from an EMBL/GenBank/DDBJ whole genome shotgun (WGS) entry which is preliminary data.</text>
</comment>
<comment type="similarity">
    <text evidence="1">Belongs to the universal stress protein A family.</text>
</comment>
<dbReference type="PANTHER" id="PTHR46268">
    <property type="entry name" value="STRESS RESPONSE PROTEIN NHAX"/>
    <property type="match status" value="1"/>
</dbReference>
<dbReference type="InterPro" id="IPR006016">
    <property type="entry name" value="UspA"/>
</dbReference>
<name>A0ABU9YWH7_9RHOO</name>
<protein>
    <submittedName>
        <fullName evidence="3">Universal stress protein</fullName>
    </submittedName>
</protein>
<dbReference type="Pfam" id="PF00582">
    <property type="entry name" value="Usp"/>
    <property type="match status" value="1"/>
</dbReference>